<dbReference type="PROSITE" id="PS50928">
    <property type="entry name" value="ABC_TM1"/>
    <property type="match status" value="1"/>
</dbReference>
<feature type="transmembrane region" description="Helical" evidence="7">
    <location>
        <begin position="168"/>
        <end position="185"/>
    </location>
</feature>
<keyword evidence="4 7" id="KW-0812">Transmembrane</keyword>
<keyword evidence="10" id="KW-1185">Reference proteome</keyword>
<dbReference type="InterPro" id="IPR000515">
    <property type="entry name" value="MetI-like"/>
</dbReference>
<feature type="transmembrane region" description="Helical" evidence="7">
    <location>
        <begin position="216"/>
        <end position="237"/>
    </location>
</feature>
<evidence type="ECO:0000259" key="8">
    <source>
        <dbReference type="PROSITE" id="PS50928"/>
    </source>
</evidence>
<accession>A0ABR7JQK9</accession>
<keyword evidence="3" id="KW-1003">Cell membrane</keyword>
<dbReference type="RefSeq" id="WP_153924647.1">
    <property type="nucleotide sequence ID" value="NZ_JACRWE010000004.1"/>
</dbReference>
<sequence length="307" mass="34162">MDFLSPKKRLYKKFDKIKEREENKTFKESKNRSIKKLFSNKLTTVGLVIFTVILLACICAPLLTKYDPLAVDMKNILKPPSSDHILGTDKIGRDIFSRILYGGRLSILIGFGSALGCSFIGVILGCYSGYKGGILDAILVRISEIFMSFPQLILVLMLVSIIGQSASNIVIIFIICGWGSVFRMARSQILSIREEEYVQSLKVFGLNDFIICYKHMLPNIIGPIAVNITLSTAMFILEEAALSFLGLGVPLEIATWGNILNASQDLFTLQNNWWMWLPVGIVISLFVMSINFVGDGLRDSTDPTSVE</sequence>
<comment type="caution">
    <text evidence="9">The sequence shown here is derived from an EMBL/GenBank/DDBJ whole genome shotgun (WGS) entry which is preliminary data.</text>
</comment>
<evidence type="ECO:0000313" key="9">
    <source>
        <dbReference type="EMBL" id="MBC5997194.1"/>
    </source>
</evidence>
<dbReference type="PANTHER" id="PTHR43386:SF1">
    <property type="entry name" value="D,D-DIPEPTIDE TRANSPORT SYSTEM PERMEASE PROTEIN DDPC-RELATED"/>
    <property type="match status" value="1"/>
</dbReference>
<comment type="subcellular location">
    <subcellularLocation>
        <location evidence="1 7">Cell membrane</location>
        <topology evidence="1 7">Multi-pass membrane protein</topology>
    </subcellularLocation>
</comment>
<dbReference type="EMBL" id="JACRWE010000004">
    <property type="protein sequence ID" value="MBC5997194.1"/>
    <property type="molecule type" value="Genomic_DNA"/>
</dbReference>
<dbReference type="Pfam" id="PF00528">
    <property type="entry name" value="BPD_transp_1"/>
    <property type="match status" value="1"/>
</dbReference>
<reference evidence="9 10" key="1">
    <citation type="submission" date="2020-08" db="EMBL/GenBank/DDBJ databases">
        <authorList>
            <person name="Liu C."/>
            <person name="Sun Q."/>
        </authorList>
    </citation>
    <scope>NUCLEOTIDE SEQUENCE [LARGE SCALE GENOMIC DNA]</scope>
    <source>
        <strain evidence="9 10">NSJ-18</strain>
    </source>
</reference>
<evidence type="ECO:0000256" key="2">
    <source>
        <dbReference type="ARBA" id="ARBA00022448"/>
    </source>
</evidence>
<keyword evidence="2 7" id="KW-0813">Transport</keyword>
<feature type="transmembrane region" description="Helical" evidence="7">
    <location>
        <begin position="107"/>
        <end position="130"/>
    </location>
</feature>
<keyword evidence="5 7" id="KW-1133">Transmembrane helix</keyword>
<organism evidence="9 10">
    <name type="scientific">Romboutsia faecis</name>
    <dbReference type="NCBI Taxonomy" id="2764597"/>
    <lineage>
        <taxon>Bacteria</taxon>
        <taxon>Bacillati</taxon>
        <taxon>Bacillota</taxon>
        <taxon>Clostridia</taxon>
        <taxon>Peptostreptococcales</taxon>
        <taxon>Peptostreptococcaceae</taxon>
        <taxon>Romboutsia</taxon>
    </lineage>
</organism>
<evidence type="ECO:0000256" key="7">
    <source>
        <dbReference type="RuleBase" id="RU363032"/>
    </source>
</evidence>
<dbReference type="Proteomes" id="UP000609849">
    <property type="component" value="Unassembled WGS sequence"/>
</dbReference>
<evidence type="ECO:0000256" key="4">
    <source>
        <dbReference type="ARBA" id="ARBA00022692"/>
    </source>
</evidence>
<feature type="transmembrane region" description="Helical" evidence="7">
    <location>
        <begin position="142"/>
        <end position="162"/>
    </location>
</feature>
<feature type="domain" description="ABC transmembrane type-1" evidence="8">
    <location>
        <begin position="103"/>
        <end position="294"/>
    </location>
</feature>
<feature type="transmembrane region" description="Helical" evidence="7">
    <location>
        <begin position="42"/>
        <end position="63"/>
    </location>
</feature>
<proteinExistence type="inferred from homology"/>
<dbReference type="Pfam" id="PF12911">
    <property type="entry name" value="OppC_N"/>
    <property type="match status" value="1"/>
</dbReference>
<keyword evidence="6 7" id="KW-0472">Membrane</keyword>
<dbReference type="InterPro" id="IPR035906">
    <property type="entry name" value="MetI-like_sf"/>
</dbReference>
<name>A0ABR7JQK9_9FIRM</name>
<comment type="similarity">
    <text evidence="7">Belongs to the binding-protein-dependent transport system permease family.</text>
</comment>
<evidence type="ECO:0000256" key="1">
    <source>
        <dbReference type="ARBA" id="ARBA00004651"/>
    </source>
</evidence>
<evidence type="ECO:0000256" key="3">
    <source>
        <dbReference type="ARBA" id="ARBA00022475"/>
    </source>
</evidence>
<evidence type="ECO:0000313" key="10">
    <source>
        <dbReference type="Proteomes" id="UP000609849"/>
    </source>
</evidence>
<evidence type="ECO:0000256" key="6">
    <source>
        <dbReference type="ARBA" id="ARBA00023136"/>
    </source>
</evidence>
<dbReference type="InterPro" id="IPR025966">
    <property type="entry name" value="OppC_N"/>
</dbReference>
<evidence type="ECO:0000256" key="5">
    <source>
        <dbReference type="ARBA" id="ARBA00022989"/>
    </source>
</evidence>
<dbReference type="Gene3D" id="1.10.3720.10">
    <property type="entry name" value="MetI-like"/>
    <property type="match status" value="1"/>
</dbReference>
<dbReference type="CDD" id="cd06261">
    <property type="entry name" value="TM_PBP2"/>
    <property type="match status" value="1"/>
</dbReference>
<protein>
    <submittedName>
        <fullName evidence="9">ABC transporter permease</fullName>
    </submittedName>
</protein>
<dbReference type="SUPFAM" id="SSF161098">
    <property type="entry name" value="MetI-like"/>
    <property type="match status" value="1"/>
</dbReference>
<gene>
    <name evidence="9" type="ORF">H8923_10505</name>
</gene>
<dbReference type="InterPro" id="IPR050366">
    <property type="entry name" value="BP-dependent_transpt_permease"/>
</dbReference>
<dbReference type="PANTHER" id="PTHR43386">
    <property type="entry name" value="OLIGOPEPTIDE TRANSPORT SYSTEM PERMEASE PROTEIN APPC"/>
    <property type="match status" value="1"/>
</dbReference>
<feature type="transmembrane region" description="Helical" evidence="7">
    <location>
        <begin position="273"/>
        <end position="293"/>
    </location>
</feature>